<dbReference type="SUPFAM" id="SSF54495">
    <property type="entry name" value="UBC-like"/>
    <property type="match status" value="1"/>
</dbReference>
<dbReference type="PROSITE" id="PS50127">
    <property type="entry name" value="UBC_2"/>
    <property type="match status" value="1"/>
</dbReference>
<organism evidence="5 6">
    <name type="scientific">Clydaea vesicula</name>
    <dbReference type="NCBI Taxonomy" id="447962"/>
    <lineage>
        <taxon>Eukaryota</taxon>
        <taxon>Fungi</taxon>
        <taxon>Fungi incertae sedis</taxon>
        <taxon>Chytridiomycota</taxon>
        <taxon>Chytridiomycota incertae sedis</taxon>
        <taxon>Chytridiomycetes</taxon>
        <taxon>Lobulomycetales</taxon>
        <taxon>Lobulomycetaceae</taxon>
        <taxon>Clydaea</taxon>
    </lineage>
</organism>
<feature type="transmembrane region" description="Helical" evidence="3">
    <location>
        <begin position="280"/>
        <end position="300"/>
    </location>
</feature>
<dbReference type="PANTHER" id="PTHR24067">
    <property type="entry name" value="UBIQUITIN-CONJUGATING ENZYME E2"/>
    <property type="match status" value="1"/>
</dbReference>
<protein>
    <submittedName>
        <fullName evidence="5">Ubiquitin-conjugating enzyme E2 J1</fullName>
    </submittedName>
</protein>
<evidence type="ECO:0000256" key="3">
    <source>
        <dbReference type="SAM" id="Phobius"/>
    </source>
</evidence>
<reference evidence="5" key="1">
    <citation type="submission" date="2020-05" db="EMBL/GenBank/DDBJ databases">
        <title>Phylogenomic resolution of chytrid fungi.</title>
        <authorList>
            <person name="Stajich J.E."/>
            <person name="Amses K."/>
            <person name="Simmons R."/>
            <person name="Seto K."/>
            <person name="Myers J."/>
            <person name="Bonds A."/>
            <person name="Quandt C.A."/>
            <person name="Barry K."/>
            <person name="Liu P."/>
            <person name="Grigoriev I."/>
            <person name="Longcore J.E."/>
            <person name="James T.Y."/>
        </authorList>
    </citation>
    <scope>NUCLEOTIDE SEQUENCE</scope>
    <source>
        <strain evidence="5">JEL0476</strain>
    </source>
</reference>
<dbReference type="FunFam" id="3.10.110.10:FF:000086">
    <property type="entry name" value="Ubiquitin-conjugating enzyme E2 J1"/>
    <property type="match status" value="1"/>
</dbReference>
<feature type="region of interest" description="Disordered" evidence="2">
    <location>
        <begin position="204"/>
        <end position="223"/>
    </location>
</feature>
<evidence type="ECO:0000259" key="4">
    <source>
        <dbReference type="PROSITE" id="PS50127"/>
    </source>
</evidence>
<keyword evidence="1" id="KW-0833">Ubl conjugation pathway</keyword>
<keyword evidence="3" id="KW-0812">Transmembrane</keyword>
<sequence>MSSMSCTKRLLKEYAAIQADEQKHFIAHPLEDNILEWHFTIKGFDDFFILFNVEKLGPNEGGFTNGRYHGRMIFPQDYPFKPPNIVLLTPNGRFEVGKKICLSITGYHPEYWRPAWGVSSALVALIGFFPTKGEGAVGSLDYTKEERKVYAKESRSFKCQTCGQCNSDIQWDDDVEGVITDKDVKKKSNITDEISFKINSTENLTSSNTSQASHSASTTETTTLTNNQIKTESVATKSVNTSIRQRNIPTNNIPAENLQNLNIQTNEINNTDSLKRKIDILLMIILCLAGILIIKKFLVFTHLI</sequence>
<dbReference type="SMART" id="SM00212">
    <property type="entry name" value="UBCc"/>
    <property type="match status" value="1"/>
</dbReference>
<evidence type="ECO:0000313" key="5">
    <source>
        <dbReference type="EMBL" id="KAJ3223382.1"/>
    </source>
</evidence>
<comment type="caution">
    <text evidence="5">The sequence shown here is derived from an EMBL/GenBank/DDBJ whole genome shotgun (WGS) entry which is preliminary data.</text>
</comment>
<dbReference type="Pfam" id="PF00179">
    <property type="entry name" value="UQ_con"/>
    <property type="match status" value="1"/>
</dbReference>
<dbReference type="InterPro" id="IPR000608">
    <property type="entry name" value="UBC"/>
</dbReference>
<keyword evidence="3" id="KW-1133">Transmembrane helix</keyword>
<accession>A0AAD5XZS4</accession>
<keyword evidence="6" id="KW-1185">Reference proteome</keyword>
<dbReference type="InterPro" id="IPR016135">
    <property type="entry name" value="UBQ-conjugating_enzyme/RWD"/>
</dbReference>
<evidence type="ECO:0000256" key="2">
    <source>
        <dbReference type="SAM" id="MobiDB-lite"/>
    </source>
</evidence>
<name>A0AAD5XZS4_9FUNG</name>
<dbReference type="CDD" id="cd23799">
    <property type="entry name" value="UBCc_UBE2J"/>
    <property type="match status" value="1"/>
</dbReference>
<gene>
    <name evidence="5" type="primary">UBE2J1</name>
    <name evidence="5" type="ORF">HK099_001208</name>
</gene>
<proteinExistence type="predicted"/>
<keyword evidence="3" id="KW-0472">Membrane</keyword>
<feature type="domain" description="UBC core" evidence="4">
    <location>
        <begin position="5"/>
        <end position="170"/>
    </location>
</feature>
<dbReference type="Gene3D" id="3.10.110.10">
    <property type="entry name" value="Ubiquitin Conjugating Enzyme"/>
    <property type="match status" value="1"/>
</dbReference>
<dbReference type="EMBL" id="JADGJW010000132">
    <property type="protein sequence ID" value="KAJ3223382.1"/>
    <property type="molecule type" value="Genomic_DNA"/>
</dbReference>
<evidence type="ECO:0000256" key="1">
    <source>
        <dbReference type="ARBA" id="ARBA00022786"/>
    </source>
</evidence>
<dbReference type="Proteomes" id="UP001211065">
    <property type="component" value="Unassembled WGS sequence"/>
</dbReference>
<dbReference type="InterPro" id="IPR050113">
    <property type="entry name" value="Ub_conjugating_enzyme"/>
</dbReference>
<evidence type="ECO:0000313" key="6">
    <source>
        <dbReference type="Proteomes" id="UP001211065"/>
    </source>
</evidence>
<dbReference type="AlphaFoldDB" id="A0AAD5XZS4"/>